<dbReference type="AlphaFoldDB" id="A0ABD0JYR4"/>
<accession>A0ABD0JYR4</accession>
<proteinExistence type="predicted"/>
<organism evidence="1 2">
    <name type="scientific">Batillaria attramentaria</name>
    <dbReference type="NCBI Taxonomy" id="370345"/>
    <lineage>
        <taxon>Eukaryota</taxon>
        <taxon>Metazoa</taxon>
        <taxon>Spiralia</taxon>
        <taxon>Lophotrochozoa</taxon>
        <taxon>Mollusca</taxon>
        <taxon>Gastropoda</taxon>
        <taxon>Caenogastropoda</taxon>
        <taxon>Sorbeoconcha</taxon>
        <taxon>Cerithioidea</taxon>
        <taxon>Batillariidae</taxon>
        <taxon>Batillaria</taxon>
    </lineage>
</organism>
<reference evidence="1 2" key="1">
    <citation type="journal article" date="2023" name="Sci. Data">
        <title>Genome assembly of the Korean intertidal mud-creeper Batillaria attramentaria.</title>
        <authorList>
            <person name="Patra A.K."/>
            <person name="Ho P.T."/>
            <person name="Jun S."/>
            <person name="Lee S.J."/>
            <person name="Kim Y."/>
            <person name="Won Y.J."/>
        </authorList>
    </citation>
    <scope>NUCLEOTIDE SEQUENCE [LARGE SCALE GENOMIC DNA]</scope>
    <source>
        <strain evidence="1">Wonlab-2016</strain>
    </source>
</reference>
<evidence type="ECO:0000313" key="1">
    <source>
        <dbReference type="EMBL" id="KAK7480275.1"/>
    </source>
</evidence>
<sequence length="148" mass="16427">MIQAETCSQAAAVHRCEIQMPRASGAKGLSWYDTGRNVYAGGCSTQQVRCKMSRPSGAKGLRWYEGAERCTQAAAVHRCEIQMPRASGAKGLRWYDTDGCSTQVCAAKCPDPLVQNTYDGMREQKSVRRRLQYTDMRSKCPDPLVQKA</sequence>
<dbReference type="Proteomes" id="UP001519460">
    <property type="component" value="Unassembled WGS sequence"/>
</dbReference>
<name>A0ABD0JYR4_9CAEN</name>
<protein>
    <submittedName>
        <fullName evidence="1">Uncharacterized protein</fullName>
    </submittedName>
</protein>
<evidence type="ECO:0000313" key="2">
    <source>
        <dbReference type="Proteomes" id="UP001519460"/>
    </source>
</evidence>
<comment type="caution">
    <text evidence="1">The sequence shown here is derived from an EMBL/GenBank/DDBJ whole genome shotgun (WGS) entry which is preliminary data.</text>
</comment>
<dbReference type="EMBL" id="JACVVK020000284">
    <property type="protein sequence ID" value="KAK7480275.1"/>
    <property type="molecule type" value="Genomic_DNA"/>
</dbReference>
<gene>
    <name evidence="1" type="ORF">BaRGS_00028443</name>
</gene>
<keyword evidence="2" id="KW-1185">Reference proteome</keyword>